<keyword evidence="11" id="KW-1133">Transmembrane helix</keyword>
<evidence type="ECO:0000256" key="6">
    <source>
        <dbReference type="ARBA" id="ARBA00023136"/>
    </source>
</evidence>
<feature type="domain" description="Glycosyltransferase 2-like" evidence="12">
    <location>
        <begin position="37"/>
        <end position="140"/>
    </location>
</feature>
<dbReference type="InterPro" id="IPR029044">
    <property type="entry name" value="Nucleotide-diphossugar_trans"/>
</dbReference>
<comment type="caution">
    <text evidence="13">The sequence shown here is derived from an EMBL/GenBank/DDBJ whole genome shotgun (WGS) entry which is preliminary data.</text>
</comment>
<evidence type="ECO:0000256" key="1">
    <source>
        <dbReference type="ARBA" id="ARBA00004236"/>
    </source>
</evidence>
<evidence type="ECO:0000313" key="13">
    <source>
        <dbReference type="EMBL" id="MBN8253338.1"/>
    </source>
</evidence>
<comment type="pathway">
    <text evidence="8">Carotenoid biosynthesis; staphyloxanthin biosynthesis; staphyloxanthin from farnesyl diphosphate: step 4/5.</text>
</comment>
<keyword evidence="4 13" id="KW-0808">Transferase</keyword>
<dbReference type="GO" id="GO:0005886">
    <property type="term" value="C:plasma membrane"/>
    <property type="evidence" value="ECO:0007669"/>
    <property type="project" value="UniProtKB-SubCell"/>
</dbReference>
<feature type="transmembrane region" description="Helical" evidence="11">
    <location>
        <begin position="294"/>
        <end position="313"/>
    </location>
</feature>
<keyword evidence="2" id="KW-1003">Cell membrane</keyword>
<keyword evidence="11" id="KW-0812">Transmembrane</keyword>
<evidence type="ECO:0000313" key="14">
    <source>
        <dbReference type="Proteomes" id="UP000664578"/>
    </source>
</evidence>
<dbReference type="AlphaFoldDB" id="A0A8I1SQ17"/>
<dbReference type="PANTHER" id="PTHR43646">
    <property type="entry name" value="GLYCOSYLTRANSFERASE"/>
    <property type="match status" value="1"/>
</dbReference>
<comment type="subcellular location">
    <subcellularLocation>
        <location evidence="1">Cell membrane</location>
    </subcellularLocation>
</comment>
<evidence type="ECO:0000256" key="5">
    <source>
        <dbReference type="ARBA" id="ARBA00022746"/>
    </source>
</evidence>
<accession>A0A8I1SQ17</accession>
<evidence type="ECO:0000256" key="11">
    <source>
        <dbReference type="SAM" id="Phobius"/>
    </source>
</evidence>
<dbReference type="Gene3D" id="3.90.550.10">
    <property type="entry name" value="Spore Coat Polysaccharide Biosynthesis Protein SpsA, Chain A"/>
    <property type="match status" value="1"/>
</dbReference>
<keyword evidence="6 11" id="KW-0472">Membrane</keyword>
<dbReference type="PANTHER" id="PTHR43646:SF2">
    <property type="entry name" value="GLYCOSYLTRANSFERASE 2-LIKE DOMAIN-CONTAINING PROTEIN"/>
    <property type="match status" value="1"/>
</dbReference>
<dbReference type="InterPro" id="IPR001173">
    <property type="entry name" value="Glyco_trans_2-like"/>
</dbReference>
<comment type="function">
    <text evidence="7">Catalyzes the glycosylation of 4,4'-diaponeurosporenoate, i.e. the esterification of glucose at the C1'' position with the carboxyl group of 4,4'-diaponeurosporenic acid, to form glycosyl-4,4'-diaponeurosporenoate. This is a step in the biosynthesis of staphyloxanthin, an orange pigment present in most staphylococci strains.</text>
</comment>
<dbReference type="Proteomes" id="UP000664578">
    <property type="component" value="Unassembled WGS sequence"/>
</dbReference>
<dbReference type="EMBL" id="JAEMWV010000009">
    <property type="protein sequence ID" value="MBN8253338.1"/>
    <property type="molecule type" value="Genomic_DNA"/>
</dbReference>
<dbReference type="SUPFAM" id="SSF53448">
    <property type="entry name" value="Nucleotide-diphospho-sugar transferases"/>
    <property type="match status" value="1"/>
</dbReference>
<keyword evidence="5" id="KW-0125">Carotenoid biosynthesis</keyword>
<evidence type="ECO:0000256" key="3">
    <source>
        <dbReference type="ARBA" id="ARBA00022676"/>
    </source>
</evidence>
<dbReference type="Pfam" id="PF00535">
    <property type="entry name" value="Glycos_transf_2"/>
    <property type="match status" value="1"/>
</dbReference>
<evidence type="ECO:0000259" key="12">
    <source>
        <dbReference type="Pfam" id="PF00535"/>
    </source>
</evidence>
<evidence type="ECO:0000256" key="2">
    <source>
        <dbReference type="ARBA" id="ARBA00022475"/>
    </source>
</evidence>
<evidence type="ECO:0000256" key="9">
    <source>
        <dbReference type="ARBA" id="ARBA00038120"/>
    </source>
</evidence>
<gene>
    <name evidence="13" type="ORF">JF537_17340</name>
</gene>
<feature type="transmembrane region" description="Helical" evidence="11">
    <location>
        <begin position="268"/>
        <end position="287"/>
    </location>
</feature>
<evidence type="ECO:0000256" key="8">
    <source>
        <dbReference type="ARBA" id="ARBA00037904"/>
    </source>
</evidence>
<sequence>MSFIMVMLLLTSLLITRIPTFQRVSVQKPLKEVKKVSVIIPARNEEHNIRKLLKTLNENRSNLYEIIVVDDWSTDQTAHIATEMGAVVVKPKKLPKGWLGKSWACWNGAKKANGSILLFLDADTWVEKEGIKRIYDVFQVKKGFLSIHPFHCVKKPYESLSAFFHYIVFASVGSFHLFNPSGKASGGFGQCLVCEKSDYFRYGGHESICGEVVENMAFANYIREQQGEVYCMSGRGAVSMRMYPNGIGELIKGWSKSFVSGAGKTEPIYLFLVSLWLTGMIHYVFSFPLLIEKYPMLAGTSYVLIGIILFSKLRHIGTFSYVTCFLFPVHLFFFLIVFAYSLLQTTIVRKVAWKGREIQVHHAKKRFFK</sequence>
<evidence type="ECO:0000256" key="10">
    <source>
        <dbReference type="ARBA" id="ARBA00040345"/>
    </source>
</evidence>
<proteinExistence type="inferred from homology"/>
<comment type="similarity">
    <text evidence="9">Belongs to the glycosyltransferase 2 family. CrtQ subfamily.</text>
</comment>
<protein>
    <recommendedName>
        <fullName evidence="10">4,4'-diaponeurosporenoate glycosyltransferase</fullName>
    </recommendedName>
</protein>
<reference evidence="13" key="1">
    <citation type="submission" date="2020-12" db="EMBL/GenBank/DDBJ databases">
        <title>PHA producing bacteria isolated from mangrove.</title>
        <authorList>
            <person name="Zheng W."/>
            <person name="Yu S."/>
            <person name="Huang Y."/>
        </authorList>
    </citation>
    <scope>NUCLEOTIDE SEQUENCE</scope>
    <source>
        <strain evidence="13">GN22-4</strain>
    </source>
</reference>
<dbReference type="RefSeq" id="WP_206783005.1">
    <property type="nucleotide sequence ID" value="NZ_CP060274.1"/>
</dbReference>
<evidence type="ECO:0000256" key="7">
    <source>
        <dbReference type="ARBA" id="ARBA00037281"/>
    </source>
</evidence>
<keyword evidence="3" id="KW-0328">Glycosyltransferase</keyword>
<dbReference type="GO" id="GO:0016757">
    <property type="term" value="F:glycosyltransferase activity"/>
    <property type="evidence" value="ECO:0007669"/>
    <property type="project" value="UniProtKB-KW"/>
</dbReference>
<name>A0A8I1SQ17_9BACI</name>
<evidence type="ECO:0000256" key="4">
    <source>
        <dbReference type="ARBA" id="ARBA00022679"/>
    </source>
</evidence>
<dbReference type="GO" id="GO:0016117">
    <property type="term" value="P:carotenoid biosynthetic process"/>
    <property type="evidence" value="ECO:0007669"/>
    <property type="project" value="UniProtKB-KW"/>
</dbReference>
<feature type="transmembrane region" description="Helical" evidence="11">
    <location>
        <begin position="319"/>
        <end position="343"/>
    </location>
</feature>
<dbReference type="CDD" id="cd00761">
    <property type="entry name" value="Glyco_tranf_GTA_type"/>
    <property type="match status" value="1"/>
</dbReference>
<organism evidence="13 14">
    <name type="scientific">Priestia flexa</name>
    <dbReference type="NCBI Taxonomy" id="86664"/>
    <lineage>
        <taxon>Bacteria</taxon>
        <taxon>Bacillati</taxon>
        <taxon>Bacillota</taxon>
        <taxon>Bacilli</taxon>
        <taxon>Bacillales</taxon>
        <taxon>Bacillaceae</taxon>
        <taxon>Priestia</taxon>
    </lineage>
</organism>